<feature type="compositionally biased region" description="Basic and acidic residues" evidence="1">
    <location>
        <begin position="66"/>
        <end position="76"/>
    </location>
</feature>
<sequence>MPPRRAAKPNPLEGKTQSEVEGTKRLSSRLQDKNIATLTPEELAKIGSIVATADAENNEEMEETPAPEKKGEDLPRATDSATSKSTSIAAGKRRLPPTEILVAAETKAVKEFEQSYGEMSKEFLRGFVSGYRIRGDFNNRKMEDQLKVLNNLAGDLTVTVRDMQVLARTVSLTTKDAGQSSKQVSKPLVIAPKPAPAAPESKPPPVDVAYKRIVDILTAFFSALKMSYGDIMASTHMTPGAIYKELKPTIESLTKKTKSVADYGGEDSLREKVVQLLEDAASKMEV</sequence>
<dbReference type="EMBL" id="BK061791">
    <property type="protein sequence ID" value="DAZ90769.1"/>
    <property type="molecule type" value="Viral_cRNA"/>
</dbReference>
<proteinExistence type="predicted"/>
<name>A0A9N6YJ28_9RHAB</name>
<feature type="compositionally biased region" description="Polar residues" evidence="1">
    <location>
        <begin position="79"/>
        <end position="88"/>
    </location>
</feature>
<accession>A0A9N6YJ28</accession>
<organism evidence="2">
    <name type="scientific">Pennisetum virus 1</name>
    <dbReference type="NCBI Taxonomy" id="2977978"/>
    <lineage>
        <taxon>Viruses</taxon>
        <taxon>Riboviria</taxon>
        <taxon>Orthornavirae</taxon>
        <taxon>Negarnaviricota</taxon>
        <taxon>Haploviricotina</taxon>
        <taxon>Monjiviricetes</taxon>
        <taxon>Mononegavirales</taxon>
        <taxon>Rhabdoviridae</taxon>
        <taxon>Betarhabdovirinae</taxon>
        <taxon>Varicosavirus</taxon>
        <taxon>Varicosavirus penniseti</taxon>
    </lineage>
</organism>
<evidence type="ECO:0000313" key="2">
    <source>
        <dbReference type="EMBL" id="DAZ90769.1"/>
    </source>
</evidence>
<evidence type="ECO:0000256" key="1">
    <source>
        <dbReference type="SAM" id="MobiDB-lite"/>
    </source>
</evidence>
<protein>
    <submittedName>
        <fullName evidence="2">Protein 2</fullName>
    </submittedName>
</protein>
<reference evidence="2" key="1">
    <citation type="journal article" date="2022" name="bioRxiv">
        <title>Unlocking the hidden genetic diversity of varicosaviruses, the neglected plant rhabdoviruses.</title>
        <authorList>
            <person name="Bejerman N."/>
            <person name="Dietzgen R.G."/>
            <person name="Debat H."/>
        </authorList>
    </citation>
    <scope>NUCLEOTIDE SEQUENCE</scope>
</reference>
<feature type="compositionally biased region" description="Acidic residues" evidence="1">
    <location>
        <begin position="56"/>
        <end position="65"/>
    </location>
</feature>
<feature type="region of interest" description="Disordered" evidence="1">
    <location>
        <begin position="1"/>
        <end position="92"/>
    </location>
</feature>